<sequence>MSRLAEFRAVKKALQEQLAKLESLKKDAGLQKEIEFEEKLQDLMKYYSKNLCDIISILEPSYGKASTATIASKQRNIRVVKVYHNQHTGDLIETKDTNHRGLQAWKEQYGAAIVDSWLCG</sequence>
<protein>
    <recommendedName>
        <fullName evidence="2">MvaT DNA-binding domain-containing protein</fullName>
    </recommendedName>
</protein>
<feature type="domain" description="MvaT DNA-binding" evidence="2">
    <location>
        <begin position="81"/>
        <end position="117"/>
    </location>
</feature>
<dbReference type="Pfam" id="PF22055">
    <property type="entry name" value="MvaT_DBD"/>
    <property type="match status" value="1"/>
</dbReference>
<evidence type="ECO:0000259" key="2">
    <source>
        <dbReference type="Pfam" id="PF22055"/>
    </source>
</evidence>
<proteinExistence type="predicted"/>
<evidence type="ECO:0000313" key="3">
    <source>
        <dbReference type="EMBL" id="QAX81818.1"/>
    </source>
</evidence>
<evidence type="ECO:0000256" key="1">
    <source>
        <dbReference type="SAM" id="Coils"/>
    </source>
</evidence>
<dbReference type="RefSeq" id="WP_129211061.1">
    <property type="nucleotide sequence ID" value="NZ_CP026512.1"/>
</dbReference>
<dbReference type="EMBL" id="CP026512">
    <property type="protein sequence ID" value="QAX81818.1"/>
    <property type="molecule type" value="Genomic_DNA"/>
</dbReference>
<feature type="coiled-coil region" evidence="1">
    <location>
        <begin position="4"/>
        <end position="31"/>
    </location>
</feature>
<dbReference type="Proteomes" id="UP000288953">
    <property type="component" value="Chromosome"/>
</dbReference>
<reference evidence="3 4" key="1">
    <citation type="journal article" date="2018" name="Genome Biol. Evol.">
        <title>Partnering With a Pest: Genomes of Hemlock Woolly Adelgid Symbionts Reveal Atypical Nutritional Provisioning Patterns in Dual-Obligate Bacteria.</title>
        <authorList>
            <person name="Weglarz K.M."/>
            <person name="Havill N.P."/>
            <person name="Burke G.R."/>
            <person name="von Dohlen C.D."/>
        </authorList>
    </citation>
    <scope>NUCLEOTIDE SEQUENCE [LARGE SCALE GENOMIC DNA]</scope>
    <source>
        <strain evidence="3 4">HWA_ENA</strain>
    </source>
</reference>
<organism evidence="3 4">
    <name type="scientific">Candidatus Pseudomonas adelgestsugas</name>
    <dbReference type="NCBI Taxonomy" id="1302376"/>
    <lineage>
        <taxon>Bacteria</taxon>
        <taxon>Pseudomonadati</taxon>
        <taxon>Pseudomonadota</taxon>
        <taxon>Gammaproteobacteria</taxon>
        <taxon>Pseudomonadales</taxon>
        <taxon>Pseudomonadaceae</taxon>
        <taxon>Pseudomonas</taxon>
    </lineage>
</organism>
<dbReference type="InterPro" id="IPR035616">
    <property type="entry name" value="MvaT_DBD"/>
</dbReference>
<dbReference type="NCBIfam" id="NF041859">
    <property type="entry name" value="silencer_MvaTU"/>
    <property type="match status" value="1"/>
</dbReference>
<keyword evidence="4" id="KW-1185">Reference proteome</keyword>
<gene>
    <name evidence="3" type="ORF">C3B55_00480</name>
</gene>
<name>A0ABX5R8D6_9PSED</name>
<evidence type="ECO:0000313" key="4">
    <source>
        <dbReference type="Proteomes" id="UP000288953"/>
    </source>
</evidence>
<accession>A0ABX5R8D6</accession>
<keyword evidence="1" id="KW-0175">Coiled coil</keyword>